<feature type="signal peptide" evidence="1">
    <location>
        <begin position="1"/>
        <end position="23"/>
    </location>
</feature>
<keyword evidence="1" id="KW-0732">Signal</keyword>
<dbReference type="AlphaFoldDB" id="A0A1C3ZA02"/>
<sequence length="377" mass="40938">MKKVLLAKYIALTVGMSALSVSAIGAELTFLNEYSIPTATSFQNVKFGGLSAMAYDPAKGVYYAITDARNTPAEGMARFYTLNIKTNSKGIQRVDIQNMQQLTDADGKSFKEQEVDGEGFALTPDKKSVLWTSELGSPLRLSSLDGKLKKDFADKIPVSYNAGGDLKKAPEGLRNGATFEGASVTPDGKFLFVAAESALKQDGGISTTVSSSPVRILKFALQPDGNVGELVGEYIYNVDPIPRITKYGVSDNGLSEILALGNDKLLITERAGRNASEGFNDFDFNIRTYISDLSQATNIIGKKSLADVEKKNLLQPVSKKLLIDFDDYTKAPDCIEAVTFGPQINGKKSLIFVSDNNFQPYQATKFFMFVDDKGVLN</sequence>
<gene>
    <name evidence="3" type="ORF">GA0061071_101476</name>
</gene>
<keyword evidence="4" id="KW-1185">Reference proteome</keyword>
<evidence type="ECO:0000313" key="4">
    <source>
        <dbReference type="Proteomes" id="UP000198975"/>
    </source>
</evidence>
<dbReference type="InterPro" id="IPR027372">
    <property type="entry name" value="Phytase-like_dom"/>
</dbReference>
<dbReference type="PANTHER" id="PTHR37957:SF1">
    <property type="entry name" value="PHYTASE-LIKE DOMAIN-CONTAINING PROTEIN"/>
    <property type="match status" value="1"/>
</dbReference>
<protein>
    <submittedName>
        <fullName evidence="3">Uncharacterized conserved protein</fullName>
    </submittedName>
</protein>
<dbReference type="EMBL" id="FMAY01000001">
    <property type="protein sequence ID" value="SCB79217.1"/>
    <property type="molecule type" value="Genomic_DNA"/>
</dbReference>
<evidence type="ECO:0000256" key="1">
    <source>
        <dbReference type="SAM" id="SignalP"/>
    </source>
</evidence>
<organism evidence="3 4">
    <name type="scientific">Kosakonia oryzendophytica</name>
    <dbReference type="NCBI Taxonomy" id="1005665"/>
    <lineage>
        <taxon>Bacteria</taxon>
        <taxon>Pseudomonadati</taxon>
        <taxon>Pseudomonadota</taxon>
        <taxon>Gammaproteobacteria</taxon>
        <taxon>Enterobacterales</taxon>
        <taxon>Enterobacteriaceae</taxon>
        <taxon>Kosakonia</taxon>
    </lineage>
</organism>
<feature type="domain" description="Phytase-like" evidence="2">
    <location>
        <begin position="46"/>
        <end position="358"/>
    </location>
</feature>
<reference evidence="4" key="1">
    <citation type="submission" date="2016-08" db="EMBL/GenBank/DDBJ databases">
        <authorList>
            <person name="Varghese N."/>
            <person name="Submissions Spin"/>
        </authorList>
    </citation>
    <scope>NUCLEOTIDE SEQUENCE [LARGE SCALE GENOMIC DNA]</scope>
    <source>
        <strain evidence="4">REICA_082</strain>
    </source>
</reference>
<name>A0A1C3ZA02_9ENTR</name>
<evidence type="ECO:0000259" key="2">
    <source>
        <dbReference type="Pfam" id="PF13449"/>
    </source>
</evidence>
<dbReference type="RefSeq" id="WP_209446698.1">
    <property type="nucleotide sequence ID" value="NZ_FMAY01000001.1"/>
</dbReference>
<dbReference type="SUPFAM" id="SSF75011">
    <property type="entry name" value="3-carboxy-cis,cis-mucoante lactonizing enzyme"/>
    <property type="match status" value="1"/>
</dbReference>
<dbReference type="PANTHER" id="PTHR37957">
    <property type="entry name" value="BLR7070 PROTEIN"/>
    <property type="match status" value="1"/>
</dbReference>
<dbReference type="Pfam" id="PF13449">
    <property type="entry name" value="Phytase-like"/>
    <property type="match status" value="1"/>
</dbReference>
<feature type="chain" id="PRO_5008687955" evidence="1">
    <location>
        <begin position="24"/>
        <end position="377"/>
    </location>
</feature>
<accession>A0A1C3ZA02</accession>
<dbReference type="Proteomes" id="UP000198975">
    <property type="component" value="Unassembled WGS sequence"/>
</dbReference>
<proteinExistence type="predicted"/>
<evidence type="ECO:0000313" key="3">
    <source>
        <dbReference type="EMBL" id="SCB79217.1"/>
    </source>
</evidence>